<dbReference type="Ensembl" id="ENSSFAT00005003574.1">
    <property type="protein sequence ID" value="ENSSFAP00005003324.1"/>
    <property type="gene ID" value="ENSSFAG00005002241.1"/>
</dbReference>
<reference evidence="5" key="1">
    <citation type="submission" date="2019-06" db="EMBL/GenBank/DDBJ databases">
        <authorList>
            <consortium name="Wellcome Sanger Institute Data Sharing"/>
        </authorList>
    </citation>
    <scope>NUCLEOTIDE SEQUENCE [LARGE SCALE GENOMIC DNA]</scope>
</reference>
<dbReference type="Proteomes" id="UP000472267">
    <property type="component" value="Chromosome 3"/>
</dbReference>
<evidence type="ECO:0000256" key="3">
    <source>
        <dbReference type="ARBA" id="ARBA00023136"/>
    </source>
</evidence>
<dbReference type="Gene3D" id="2.60.40.10">
    <property type="entry name" value="Immunoglobulins"/>
    <property type="match status" value="2"/>
</dbReference>
<dbReference type="GO" id="GO:0016020">
    <property type="term" value="C:membrane"/>
    <property type="evidence" value="ECO:0007669"/>
    <property type="project" value="UniProtKB-SubCell"/>
</dbReference>
<dbReference type="FunCoup" id="A0A672FX96">
    <property type="interactions" value="934"/>
</dbReference>
<evidence type="ECO:0000256" key="2">
    <source>
        <dbReference type="ARBA" id="ARBA00022729"/>
    </source>
</evidence>
<name>A0A672FX96_SALFA</name>
<reference evidence="5" key="2">
    <citation type="submission" date="2025-08" db="UniProtKB">
        <authorList>
            <consortium name="Ensembl"/>
        </authorList>
    </citation>
    <scope>IDENTIFICATION</scope>
</reference>
<dbReference type="OMA" id="IETRCVA"/>
<dbReference type="InterPro" id="IPR013783">
    <property type="entry name" value="Ig-like_fold"/>
</dbReference>
<evidence type="ECO:0000313" key="5">
    <source>
        <dbReference type="Ensembl" id="ENSSFAP00005003324.1"/>
    </source>
</evidence>
<dbReference type="PANTHER" id="PTHR12080:SF48">
    <property type="entry name" value="IMMUNOGLOBULIN SUBTYPE DOMAIN-CONTAINING PROTEIN"/>
    <property type="match status" value="1"/>
</dbReference>
<dbReference type="InterPro" id="IPR036179">
    <property type="entry name" value="Ig-like_dom_sf"/>
</dbReference>
<evidence type="ECO:0008006" key="7">
    <source>
        <dbReference type="Google" id="ProtNLM"/>
    </source>
</evidence>
<dbReference type="InterPro" id="IPR015631">
    <property type="entry name" value="CD2/SLAM_rcpt"/>
</dbReference>
<keyword evidence="2" id="KW-0732">Signal</keyword>
<sequence length="242" mass="27386">LLSTEGVTLAEWKYGGVRIASYNGPVKENHQFEDRIQINPQNFSLTVRNLTPQDSGDYHFVSEVNDMQRPTITFTLRVHEPIKKPLLSINVTRDALNQSCTVFLECSTSVHDVSYSWTVGSQKKSGSKLQHVIRPQDGEIRFTCTISDQFTEESSSINQTCSNDTFTDKPVAAGVFSTDLNDFIIHYQTGHCHNAGRLYPSLIYHLDVVSSGFQVMVPSTSLFKALEEEVLYMFQLIHSWQK</sequence>
<dbReference type="InParanoid" id="A0A672FX96"/>
<comment type="subcellular location">
    <subcellularLocation>
        <location evidence="1">Membrane</location>
    </subcellularLocation>
</comment>
<evidence type="ECO:0000313" key="6">
    <source>
        <dbReference type="Proteomes" id="UP000472267"/>
    </source>
</evidence>
<protein>
    <recommendedName>
        <fullName evidence="7">Ig-like domain-containing protein</fullName>
    </recommendedName>
</protein>
<dbReference type="AlphaFoldDB" id="A0A672FX96"/>
<dbReference type="SUPFAM" id="SSF48726">
    <property type="entry name" value="Immunoglobulin"/>
    <property type="match status" value="1"/>
</dbReference>
<organism evidence="5 6">
    <name type="scientific">Salarias fasciatus</name>
    <name type="common">Jewelled blenny</name>
    <name type="synonym">Blennius fasciatus</name>
    <dbReference type="NCBI Taxonomy" id="181472"/>
    <lineage>
        <taxon>Eukaryota</taxon>
        <taxon>Metazoa</taxon>
        <taxon>Chordata</taxon>
        <taxon>Craniata</taxon>
        <taxon>Vertebrata</taxon>
        <taxon>Euteleostomi</taxon>
        <taxon>Actinopterygii</taxon>
        <taxon>Neopterygii</taxon>
        <taxon>Teleostei</taxon>
        <taxon>Neoteleostei</taxon>
        <taxon>Acanthomorphata</taxon>
        <taxon>Ovalentaria</taxon>
        <taxon>Blenniimorphae</taxon>
        <taxon>Blenniiformes</taxon>
        <taxon>Blennioidei</taxon>
        <taxon>Blenniidae</taxon>
        <taxon>Salariinae</taxon>
        <taxon>Salarias</taxon>
    </lineage>
</organism>
<keyword evidence="4" id="KW-0325">Glycoprotein</keyword>
<dbReference type="PANTHER" id="PTHR12080">
    <property type="entry name" value="SIGNALING LYMPHOCYTIC ACTIVATION MOLECULE"/>
    <property type="match status" value="1"/>
</dbReference>
<keyword evidence="6" id="KW-1185">Reference proteome</keyword>
<proteinExistence type="predicted"/>
<evidence type="ECO:0000256" key="1">
    <source>
        <dbReference type="ARBA" id="ARBA00004370"/>
    </source>
</evidence>
<accession>A0A672FX96</accession>
<reference evidence="5" key="3">
    <citation type="submission" date="2025-09" db="UniProtKB">
        <authorList>
            <consortium name="Ensembl"/>
        </authorList>
    </citation>
    <scope>IDENTIFICATION</scope>
</reference>
<evidence type="ECO:0000256" key="4">
    <source>
        <dbReference type="ARBA" id="ARBA00023180"/>
    </source>
</evidence>
<keyword evidence="3" id="KW-0472">Membrane</keyword>